<proteinExistence type="predicted"/>
<evidence type="ECO:0000313" key="2">
    <source>
        <dbReference type="Proteomes" id="UP000275267"/>
    </source>
</evidence>
<dbReference type="Proteomes" id="UP000275267">
    <property type="component" value="Unassembled WGS sequence"/>
</dbReference>
<reference evidence="2" key="1">
    <citation type="journal article" date="2019" name="Nat. Commun.">
        <title>The genome of broomcorn millet.</title>
        <authorList>
            <person name="Zou C."/>
            <person name="Miki D."/>
            <person name="Li D."/>
            <person name="Tang Q."/>
            <person name="Xiao L."/>
            <person name="Rajput S."/>
            <person name="Deng P."/>
            <person name="Jia W."/>
            <person name="Huang R."/>
            <person name="Zhang M."/>
            <person name="Sun Y."/>
            <person name="Hu J."/>
            <person name="Fu X."/>
            <person name="Schnable P.S."/>
            <person name="Li F."/>
            <person name="Zhang H."/>
            <person name="Feng B."/>
            <person name="Zhu X."/>
            <person name="Liu R."/>
            <person name="Schnable J.C."/>
            <person name="Zhu J.-K."/>
            <person name="Zhang H."/>
        </authorList>
    </citation>
    <scope>NUCLEOTIDE SEQUENCE [LARGE SCALE GENOMIC DNA]</scope>
</reference>
<keyword evidence="2" id="KW-1185">Reference proteome</keyword>
<protein>
    <submittedName>
        <fullName evidence="1">Uncharacterized protein</fullName>
    </submittedName>
</protein>
<evidence type="ECO:0000313" key="1">
    <source>
        <dbReference type="EMBL" id="RLN03652.1"/>
    </source>
</evidence>
<dbReference type="EMBL" id="PQIB02000008">
    <property type="protein sequence ID" value="RLN03652.1"/>
    <property type="molecule type" value="Genomic_DNA"/>
</dbReference>
<dbReference type="AlphaFoldDB" id="A0A3L6RHU4"/>
<accession>A0A3L6RHU4</accession>
<organism evidence="1 2">
    <name type="scientific">Panicum miliaceum</name>
    <name type="common">Proso millet</name>
    <name type="synonym">Broomcorn millet</name>
    <dbReference type="NCBI Taxonomy" id="4540"/>
    <lineage>
        <taxon>Eukaryota</taxon>
        <taxon>Viridiplantae</taxon>
        <taxon>Streptophyta</taxon>
        <taxon>Embryophyta</taxon>
        <taxon>Tracheophyta</taxon>
        <taxon>Spermatophyta</taxon>
        <taxon>Magnoliopsida</taxon>
        <taxon>Liliopsida</taxon>
        <taxon>Poales</taxon>
        <taxon>Poaceae</taxon>
        <taxon>PACMAD clade</taxon>
        <taxon>Panicoideae</taxon>
        <taxon>Panicodae</taxon>
        <taxon>Paniceae</taxon>
        <taxon>Panicinae</taxon>
        <taxon>Panicum</taxon>
        <taxon>Panicum sect. Panicum</taxon>
    </lineage>
</organism>
<comment type="caution">
    <text evidence="1">The sequence shown here is derived from an EMBL/GenBank/DDBJ whole genome shotgun (WGS) entry which is preliminary data.</text>
</comment>
<sequence length="81" mass="9156">MTFRLTSNKLTVKAYSRQQAAWTPQEIDLLAFAHRRNCSSKITILIEALVFFCSPDEASPAYNGFSLVEKKSSHSYLLVLT</sequence>
<gene>
    <name evidence="1" type="ORF">C2845_PM13G03970</name>
</gene>
<name>A0A3L6RHU4_PANMI</name>